<protein>
    <submittedName>
        <fullName evidence="11">RNA polymerase sigma-70 factor</fullName>
    </submittedName>
</protein>
<dbReference type="EMBL" id="VWLX01000001">
    <property type="protein sequence ID" value="KAA3809692.1"/>
    <property type="molecule type" value="Genomic_DNA"/>
</dbReference>
<dbReference type="Proteomes" id="UP000460135">
    <property type="component" value="Unassembled WGS sequence"/>
</dbReference>
<dbReference type="InterPro" id="IPR036388">
    <property type="entry name" value="WH-like_DNA-bd_sf"/>
</dbReference>
<evidence type="ECO:0000256" key="3">
    <source>
        <dbReference type="ARBA" id="ARBA00023082"/>
    </source>
</evidence>
<evidence type="ECO:0000256" key="4">
    <source>
        <dbReference type="ARBA" id="ARBA00023163"/>
    </source>
</evidence>
<dbReference type="GeneID" id="29455204"/>
<dbReference type="EMBL" id="JAQQPO010000023">
    <property type="protein sequence ID" value="MDC7960121.1"/>
    <property type="molecule type" value="Genomic_DNA"/>
</dbReference>
<dbReference type="InterPro" id="IPR014284">
    <property type="entry name" value="RNA_pol_sigma-70_dom"/>
</dbReference>
<dbReference type="InterPro" id="IPR013249">
    <property type="entry name" value="RNA_pol_sigma70_r4_t2"/>
</dbReference>
<dbReference type="Proteomes" id="UP000323717">
    <property type="component" value="Unassembled WGS sequence"/>
</dbReference>
<dbReference type="Proteomes" id="UP000266492">
    <property type="component" value="Unassembled WGS sequence"/>
</dbReference>
<evidence type="ECO:0000256" key="1">
    <source>
        <dbReference type="ARBA" id="ARBA00010641"/>
    </source>
</evidence>
<dbReference type="GO" id="GO:0006352">
    <property type="term" value="P:DNA-templated transcription initiation"/>
    <property type="evidence" value="ECO:0007669"/>
    <property type="project" value="InterPro"/>
</dbReference>
<dbReference type="Pfam" id="PF04542">
    <property type="entry name" value="Sigma70_r2"/>
    <property type="match status" value="1"/>
</dbReference>
<gene>
    <name evidence="12" type="ORF">DW206_01240</name>
    <name evidence="11" type="ORF">DWX70_08625</name>
    <name evidence="8" type="ORF">F3D71_06005</name>
    <name evidence="7" type="ORF">F3F51_00325</name>
    <name evidence="9" type="ORF">PO240_06925</name>
    <name evidence="10" type="ORF">PQ628_18110</name>
</gene>
<dbReference type="EMBL" id="QRVZ01000005">
    <property type="protein sequence ID" value="RGS85064.1"/>
    <property type="molecule type" value="Genomic_DNA"/>
</dbReference>
<dbReference type="Proteomes" id="UP001215078">
    <property type="component" value="Unassembled WGS sequence"/>
</dbReference>
<dbReference type="SUPFAM" id="SSF88946">
    <property type="entry name" value="Sigma2 domain of RNA polymerase sigma factors"/>
    <property type="match status" value="1"/>
</dbReference>
<dbReference type="Proteomes" id="UP001214017">
    <property type="component" value="Unassembled WGS sequence"/>
</dbReference>
<name>A0A1Y4PUZ4_BACOV</name>
<keyword evidence="2" id="KW-0805">Transcription regulation</keyword>
<organism evidence="11 13">
    <name type="scientific">Bacteroides ovatus</name>
    <dbReference type="NCBI Taxonomy" id="28116"/>
    <lineage>
        <taxon>Bacteria</taxon>
        <taxon>Pseudomonadati</taxon>
        <taxon>Bacteroidota</taxon>
        <taxon>Bacteroidia</taxon>
        <taxon>Bacteroidales</taxon>
        <taxon>Bacteroidaceae</taxon>
        <taxon>Bacteroides</taxon>
    </lineage>
</organism>
<reference evidence="13 14" key="1">
    <citation type="submission" date="2018-08" db="EMBL/GenBank/DDBJ databases">
        <title>A genome reference for cultivated species of the human gut microbiota.</title>
        <authorList>
            <person name="Zou Y."/>
            <person name="Xue W."/>
            <person name="Luo G."/>
        </authorList>
    </citation>
    <scope>NUCLEOTIDE SEQUENCE [LARGE SCALE GENOMIC DNA]</scope>
    <source>
        <strain evidence="11 13">AF20-9LB</strain>
        <strain evidence="12 14">AM17-48</strain>
    </source>
</reference>
<reference evidence="15 16" key="2">
    <citation type="journal article" date="2019" name="Nat. Med.">
        <title>A library of human gut bacterial isolates paired with longitudinal multiomics data enables mechanistic microbiome research.</title>
        <authorList>
            <person name="Poyet M."/>
            <person name="Groussin M."/>
            <person name="Gibbons S.M."/>
            <person name="Avila-Pacheco J."/>
            <person name="Jiang X."/>
            <person name="Kearney S.M."/>
            <person name="Perrotta A.R."/>
            <person name="Berdy B."/>
            <person name="Zhao S."/>
            <person name="Lieberman T.D."/>
            <person name="Swanson P.K."/>
            <person name="Smith M."/>
            <person name="Roesemann S."/>
            <person name="Alexander J.E."/>
            <person name="Rich S.A."/>
            <person name="Livny J."/>
            <person name="Vlamakis H."/>
            <person name="Clish C."/>
            <person name="Bullock K."/>
            <person name="Deik A."/>
            <person name="Scott J."/>
            <person name="Pierce K.A."/>
            <person name="Xavier R.J."/>
            <person name="Alm E.J."/>
        </authorList>
    </citation>
    <scope>NUCLEOTIDE SEQUENCE [LARGE SCALE GENOMIC DNA]</scope>
    <source>
        <strain evidence="8 15">BIOML-A163</strain>
        <strain evidence="7 16">BIOML-A183</strain>
    </source>
</reference>
<accession>A0A1Y4PUZ4</accession>
<dbReference type="EMBL" id="VWLE01000051">
    <property type="protein sequence ID" value="KAA3953415.1"/>
    <property type="molecule type" value="Genomic_DNA"/>
</dbReference>
<dbReference type="NCBIfam" id="TIGR02937">
    <property type="entry name" value="sigma70-ECF"/>
    <property type="match status" value="1"/>
</dbReference>
<keyword evidence="4" id="KW-0804">Transcription</keyword>
<evidence type="ECO:0000313" key="9">
    <source>
        <dbReference type="EMBL" id="MDC2407600.1"/>
    </source>
</evidence>
<dbReference type="NCBIfam" id="TIGR02985">
    <property type="entry name" value="Sig70_bacteroi1"/>
    <property type="match status" value="1"/>
</dbReference>
<keyword evidence="3" id="KW-0731">Sigma factor</keyword>
<evidence type="ECO:0000313" key="15">
    <source>
        <dbReference type="Proteomes" id="UP000323717"/>
    </source>
</evidence>
<evidence type="ECO:0000313" key="8">
    <source>
        <dbReference type="EMBL" id="KAA3953415.1"/>
    </source>
</evidence>
<dbReference type="AlphaFoldDB" id="A0A1Y4PUZ4"/>
<evidence type="ECO:0000259" key="6">
    <source>
        <dbReference type="Pfam" id="PF08281"/>
    </source>
</evidence>
<feature type="domain" description="RNA polymerase sigma factor 70 region 4 type 2" evidence="6">
    <location>
        <begin position="120"/>
        <end position="171"/>
    </location>
</feature>
<dbReference type="CDD" id="cd06171">
    <property type="entry name" value="Sigma70_r4"/>
    <property type="match status" value="1"/>
</dbReference>
<evidence type="ECO:0000259" key="5">
    <source>
        <dbReference type="Pfam" id="PF04542"/>
    </source>
</evidence>
<evidence type="ECO:0000313" key="16">
    <source>
        <dbReference type="Proteomes" id="UP000460135"/>
    </source>
</evidence>
<evidence type="ECO:0000313" key="14">
    <source>
        <dbReference type="Proteomes" id="UP000283329"/>
    </source>
</evidence>
<evidence type="ECO:0000256" key="2">
    <source>
        <dbReference type="ARBA" id="ARBA00023015"/>
    </source>
</evidence>
<evidence type="ECO:0000313" key="7">
    <source>
        <dbReference type="EMBL" id="KAA3809692.1"/>
    </source>
</evidence>
<sequence>MIDEDIELYSLFRKGDRKAFDTLFLKYYSILCAFGKYYIPIEDAEEVVLDIMTWLWENREFQIIETSLRSYLFMAVRNRCLDLISKNQTKRRCYEHMFAKEMQTSFEDPDFYVVEELMAKIEKAVMRLPDSYRITFEMSRYQDKTYKEIAKELNVSIKLVEYRIQQALRLLRVELKDYLPLITIIFPYFL</sequence>
<dbReference type="SUPFAM" id="SSF88659">
    <property type="entry name" value="Sigma3 and sigma4 domains of RNA polymerase sigma factors"/>
    <property type="match status" value="1"/>
</dbReference>
<evidence type="ECO:0000313" key="10">
    <source>
        <dbReference type="EMBL" id="MDC7960121.1"/>
    </source>
</evidence>
<dbReference type="RefSeq" id="WP_004299858.1">
    <property type="nucleotide sequence ID" value="NZ_BAABYJ010000002.1"/>
</dbReference>
<evidence type="ECO:0000313" key="13">
    <source>
        <dbReference type="Proteomes" id="UP000266492"/>
    </source>
</evidence>
<evidence type="ECO:0000313" key="11">
    <source>
        <dbReference type="EMBL" id="RGS85064.1"/>
    </source>
</evidence>
<dbReference type="KEGG" id="boa:Bovatus_03879"/>
<dbReference type="GO" id="GO:0016987">
    <property type="term" value="F:sigma factor activity"/>
    <property type="evidence" value="ECO:0007669"/>
    <property type="project" value="UniProtKB-KW"/>
</dbReference>
<dbReference type="PANTHER" id="PTHR43133">
    <property type="entry name" value="RNA POLYMERASE ECF-TYPE SIGMA FACTO"/>
    <property type="match status" value="1"/>
</dbReference>
<dbReference type="Proteomes" id="UP000283329">
    <property type="component" value="Unassembled WGS sequence"/>
</dbReference>
<dbReference type="InterPro" id="IPR007627">
    <property type="entry name" value="RNA_pol_sigma70_r2"/>
</dbReference>
<comment type="caution">
    <text evidence="11">The sequence shown here is derived from an EMBL/GenBank/DDBJ whole genome shotgun (WGS) entry which is preliminary data.</text>
</comment>
<dbReference type="EMBL" id="JAQNWR010000003">
    <property type="protein sequence ID" value="MDC2407600.1"/>
    <property type="molecule type" value="Genomic_DNA"/>
</dbReference>
<dbReference type="InterPro" id="IPR039425">
    <property type="entry name" value="RNA_pol_sigma-70-like"/>
</dbReference>
<dbReference type="EMBL" id="QRJR01000001">
    <property type="protein sequence ID" value="RHH52676.1"/>
    <property type="molecule type" value="Genomic_DNA"/>
</dbReference>
<dbReference type="GO" id="GO:0003677">
    <property type="term" value="F:DNA binding"/>
    <property type="evidence" value="ECO:0007669"/>
    <property type="project" value="InterPro"/>
</dbReference>
<feature type="domain" description="RNA polymerase sigma-70 region 2" evidence="5">
    <location>
        <begin position="26"/>
        <end position="88"/>
    </location>
</feature>
<dbReference type="Gene3D" id="1.10.1740.10">
    <property type="match status" value="1"/>
</dbReference>
<comment type="similarity">
    <text evidence="1">Belongs to the sigma-70 factor family. ECF subfamily.</text>
</comment>
<reference evidence="9" key="3">
    <citation type="submission" date="2022-10" db="EMBL/GenBank/DDBJ databases">
        <title>Human gut microbiome strain richness.</title>
        <authorList>
            <person name="Chen-Liaw A."/>
        </authorList>
    </citation>
    <scope>NUCLEOTIDE SEQUENCE</scope>
    <source>
        <strain evidence="9">F7_m1001271B151109d0_201107</strain>
        <strain evidence="10">RTP21484st1_H8_RTP21484_190118</strain>
    </source>
</reference>
<dbReference type="InterPro" id="IPR014327">
    <property type="entry name" value="RNA_pol_sigma70_bacteroid"/>
</dbReference>
<dbReference type="InterPro" id="IPR013325">
    <property type="entry name" value="RNA_pol_sigma_r2"/>
</dbReference>
<evidence type="ECO:0000313" key="12">
    <source>
        <dbReference type="EMBL" id="RHH52676.1"/>
    </source>
</evidence>
<dbReference type="PANTHER" id="PTHR43133:SF46">
    <property type="entry name" value="RNA POLYMERASE SIGMA-70 FACTOR ECF SUBFAMILY"/>
    <property type="match status" value="1"/>
</dbReference>
<proteinExistence type="inferred from homology"/>
<dbReference type="Gene3D" id="1.10.10.10">
    <property type="entry name" value="Winged helix-like DNA-binding domain superfamily/Winged helix DNA-binding domain"/>
    <property type="match status" value="1"/>
</dbReference>
<dbReference type="InterPro" id="IPR013324">
    <property type="entry name" value="RNA_pol_sigma_r3/r4-like"/>
</dbReference>
<dbReference type="Pfam" id="PF08281">
    <property type="entry name" value="Sigma70_r4_2"/>
    <property type="match status" value="1"/>
</dbReference>